<name>A0A261US36_9BORD</name>
<gene>
    <name evidence="5" type="ORF">CAL28_07260</name>
</gene>
<dbReference type="OrthoDB" id="4408248at2"/>
<evidence type="ECO:0000313" key="5">
    <source>
        <dbReference type="EMBL" id="OZI64465.1"/>
    </source>
</evidence>
<evidence type="ECO:0000256" key="2">
    <source>
        <dbReference type="ARBA" id="ARBA00022741"/>
    </source>
</evidence>
<dbReference type="SUPFAM" id="SSF52540">
    <property type="entry name" value="P-loop containing nucleoside triphosphate hydrolases"/>
    <property type="match status" value="1"/>
</dbReference>
<dbReference type="AlphaFoldDB" id="A0A261US36"/>
<keyword evidence="2" id="KW-0547">Nucleotide-binding</keyword>
<dbReference type="PANTHER" id="PTHR43119:SF1">
    <property type="entry name" value="ABC TRANSPORTER DOMAIN-CONTAINING PROTEIN"/>
    <property type="match status" value="1"/>
</dbReference>
<accession>A0A261US36</accession>
<evidence type="ECO:0000256" key="1">
    <source>
        <dbReference type="ARBA" id="ARBA00022475"/>
    </source>
</evidence>
<dbReference type="CDD" id="cd00267">
    <property type="entry name" value="ABC_ATPase"/>
    <property type="match status" value="1"/>
</dbReference>
<protein>
    <submittedName>
        <fullName evidence="5">ATP-binding protein</fullName>
    </submittedName>
</protein>
<dbReference type="Pfam" id="PF00005">
    <property type="entry name" value="ABC_tran"/>
    <property type="match status" value="1"/>
</dbReference>
<dbReference type="InterPro" id="IPR003439">
    <property type="entry name" value="ABC_transporter-like_ATP-bd"/>
</dbReference>
<keyword evidence="1" id="KW-1003">Cell membrane</keyword>
<feature type="domain" description="ABC transporter" evidence="4">
    <location>
        <begin position="2"/>
        <end position="203"/>
    </location>
</feature>
<dbReference type="InterPro" id="IPR027417">
    <property type="entry name" value="P-loop_NTPase"/>
</dbReference>
<dbReference type="SMART" id="SM00382">
    <property type="entry name" value="AAA"/>
    <property type="match status" value="1"/>
</dbReference>
<dbReference type="InterPro" id="IPR003593">
    <property type="entry name" value="AAA+_ATPase"/>
</dbReference>
<sequence>MIPGMPLLELTQLSSPRLSPVDLRCEAGDCHAVLGPSGSGKSVLLRLIADLDPGQGTVALRGVDRARMSAPQWRRQVVYCQAEAGWWHEQVASHFPDRAAALAIMARLGLSPDKLDAMVHDLSTGERQRLGLIRALLLRPAVLLLDEPTASLDAQSTLRVEQEIEACRRDGAAVLWVTHSAEQARRVATHFWNMQQGRLEHAG</sequence>
<evidence type="ECO:0000259" key="4">
    <source>
        <dbReference type="PROSITE" id="PS50893"/>
    </source>
</evidence>
<keyword evidence="1" id="KW-0472">Membrane</keyword>
<proteinExistence type="predicted"/>
<keyword evidence="6" id="KW-1185">Reference proteome</keyword>
<dbReference type="GO" id="GO:0005524">
    <property type="term" value="F:ATP binding"/>
    <property type="evidence" value="ECO:0007669"/>
    <property type="project" value="UniProtKB-KW"/>
</dbReference>
<organism evidence="5 6">
    <name type="scientific">Bordetella genomosp. 11</name>
    <dbReference type="NCBI Taxonomy" id="1416808"/>
    <lineage>
        <taxon>Bacteria</taxon>
        <taxon>Pseudomonadati</taxon>
        <taxon>Pseudomonadota</taxon>
        <taxon>Betaproteobacteria</taxon>
        <taxon>Burkholderiales</taxon>
        <taxon>Alcaligenaceae</taxon>
        <taxon>Bordetella</taxon>
    </lineage>
</organism>
<dbReference type="PROSITE" id="PS50893">
    <property type="entry name" value="ABC_TRANSPORTER_2"/>
    <property type="match status" value="1"/>
</dbReference>
<reference evidence="6" key="1">
    <citation type="submission" date="2017-05" db="EMBL/GenBank/DDBJ databases">
        <title>Complete and WGS of Bordetella genogroups.</title>
        <authorList>
            <person name="Spilker T."/>
            <person name="Lipuma J."/>
        </authorList>
    </citation>
    <scope>NUCLEOTIDE SEQUENCE [LARGE SCALE GENOMIC DNA]</scope>
    <source>
        <strain evidence="6">AU8856</strain>
    </source>
</reference>
<evidence type="ECO:0000256" key="3">
    <source>
        <dbReference type="ARBA" id="ARBA00022840"/>
    </source>
</evidence>
<comment type="caution">
    <text evidence="5">The sequence shown here is derived from an EMBL/GenBank/DDBJ whole genome shotgun (WGS) entry which is preliminary data.</text>
</comment>
<keyword evidence="3 5" id="KW-0067">ATP-binding</keyword>
<dbReference type="GO" id="GO:0016887">
    <property type="term" value="F:ATP hydrolysis activity"/>
    <property type="evidence" value="ECO:0007669"/>
    <property type="project" value="InterPro"/>
</dbReference>
<evidence type="ECO:0000313" key="6">
    <source>
        <dbReference type="Proteomes" id="UP000215767"/>
    </source>
</evidence>
<dbReference type="Proteomes" id="UP000215767">
    <property type="component" value="Unassembled WGS sequence"/>
</dbReference>
<dbReference type="PANTHER" id="PTHR43119">
    <property type="entry name" value="ABC TRANSPORT PROTEIN ATP-BINDING COMPONENT-RELATED"/>
    <property type="match status" value="1"/>
</dbReference>
<dbReference type="Gene3D" id="3.40.50.300">
    <property type="entry name" value="P-loop containing nucleotide triphosphate hydrolases"/>
    <property type="match status" value="1"/>
</dbReference>
<dbReference type="EMBL" id="NEVS01000002">
    <property type="protein sequence ID" value="OZI64465.1"/>
    <property type="molecule type" value="Genomic_DNA"/>
</dbReference>